<dbReference type="Proteomes" id="UP001589774">
    <property type="component" value="Unassembled WGS sequence"/>
</dbReference>
<comment type="function">
    <text evidence="1">Component of the type II secretion system inner membrane complex required for the energy-dependent secretion of extracellular factors such as proteases and toxins from the periplasm.</text>
</comment>
<dbReference type="InterPro" id="IPR042094">
    <property type="entry name" value="T2SS_GspF_sf"/>
</dbReference>
<dbReference type="PANTHER" id="PTHR30012">
    <property type="entry name" value="GENERAL SECRETION PATHWAY PROTEIN"/>
    <property type="match status" value="1"/>
</dbReference>
<evidence type="ECO:0000313" key="14">
    <source>
        <dbReference type="Proteomes" id="UP001589774"/>
    </source>
</evidence>
<evidence type="ECO:0000256" key="2">
    <source>
        <dbReference type="ARBA" id="ARBA00004651"/>
    </source>
</evidence>
<evidence type="ECO:0000256" key="5">
    <source>
        <dbReference type="ARBA" id="ARBA00022475"/>
    </source>
</evidence>
<name>A0ABV6HGE3_9SPHI</name>
<dbReference type="InterPro" id="IPR018076">
    <property type="entry name" value="T2SS_GspF_dom"/>
</dbReference>
<organism evidence="13 14">
    <name type="scientific">Olivibacter oleidegradans</name>
    <dbReference type="NCBI Taxonomy" id="760123"/>
    <lineage>
        <taxon>Bacteria</taxon>
        <taxon>Pseudomonadati</taxon>
        <taxon>Bacteroidota</taxon>
        <taxon>Sphingobacteriia</taxon>
        <taxon>Sphingobacteriales</taxon>
        <taxon>Sphingobacteriaceae</taxon>
        <taxon>Olivibacter</taxon>
    </lineage>
</organism>
<dbReference type="EMBL" id="JBHLWO010000001">
    <property type="protein sequence ID" value="MFC0317940.1"/>
    <property type="molecule type" value="Genomic_DNA"/>
</dbReference>
<dbReference type="PROSITE" id="PS00874">
    <property type="entry name" value="T2SP_F"/>
    <property type="match status" value="1"/>
</dbReference>
<accession>A0ABV6HGE3</accession>
<evidence type="ECO:0000256" key="10">
    <source>
        <dbReference type="RuleBase" id="RU003923"/>
    </source>
</evidence>
<feature type="domain" description="Type II secretion system protein GspF" evidence="12">
    <location>
        <begin position="50"/>
        <end position="170"/>
    </location>
</feature>
<evidence type="ECO:0000256" key="1">
    <source>
        <dbReference type="ARBA" id="ARBA00002684"/>
    </source>
</evidence>
<sequence length="381" mass="43085">MAGININQFKQVPNRTAVSKEPAANVFEFLNKDISLFAIMGDKQKESLYHELSILLKAGVDLKSALELLILQLQKHKEADLLEQIKKNIVEGGSLSGALQQHKDFTPYEYYSIQIGEETGKLSEVLEELALFYRKRLKQKRQITGALMYPAIVTATSIGAIFFMMNFIVPMFGDIFKRSGSDLPAITQVIVDVSNFTRKYAFLFLLIAIGVITWLYLQRKKEWLRKASASVLLKLPIFGVMIRKIYLARFCNSMSLLTGSKVPLIRAIQLSRQMVGFYPIEISLETIEKDILQGKSLHESLRNFPIYDIKLISLIKVGEEVNQLTDFFGKIATQYSDDIEHQSALISSMLEPFIIIFLGFVVGIILIAMYLPLFQMGGSFG</sequence>
<keyword evidence="4 10" id="KW-0813">Transport</keyword>
<dbReference type="PRINTS" id="PR00812">
    <property type="entry name" value="BCTERIALGSPF"/>
</dbReference>
<protein>
    <recommendedName>
        <fullName evidence="9">General secretion pathway protein F</fullName>
    </recommendedName>
</protein>
<keyword evidence="14" id="KW-1185">Reference proteome</keyword>
<evidence type="ECO:0000313" key="13">
    <source>
        <dbReference type="EMBL" id="MFC0317940.1"/>
    </source>
</evidence>
<evidence type="ECO:0000256" key="7">
    <source>
        <dbReference type="ARBA" id="ARBA00022989"/>
    </source>
</evidence>
<keyword evidence="8 11" id="KW-0472">Membrane</keyword>
<dbReference type="InterPro" id="IPR001992">
    <property type="entry name" value="T2SS_GspF/T4SS_PilC_CS"/>
</dbReference>
<dbReference type="InterPro" id="IPR003004">
    <property type="entry name" value="GspF/PilC"/>
</dbReference>
<gene>
    <name evidence="13" type="ORF">ACFFI0_06450</name>
</gene>
<dbReference type="PANTHER" id="PTHR30012:SF0">
    <property type="entry name" value="TYPE II SECRETION SYSTEM PROTEIN F-RELATED"/>
    <property type="match status" value="1"/>
</dbReference>
<feature type="transmembrane region" description="Helical" evidence="11">
    <location>
        <begin position="200"/>
        <end position="217"/>
    </location>
</feature>
<evidence type="ECO:0000256" key="4">
    <source>
        <dbReference type="ARBA" id="ARBA00022448"/>
    </source>
</evidence>
<evidence type="ECO:0000256" key="11">
    <source>
        <dbReference type="SAM" id="Phobius"/>
    </source>
</evidence>
<feature type="domain" description="Type II secretion system protein GspF" evidence="12">
    <location>
        <begin position="250"/>
        <end position="372"/>
    </location>
</feature>
<comment type="caution">
    <text evidence="13">The sequence shown here is derived from an EMBL/GenBank/DDBJ whole genome shotgun (WGS) entry which is preliminary data.</text>
</comment>
<feature type="transmembrane region" description="Helical" evidence="11">
    <location>
        <begin position="146"/>
        <end position="169"/>
    </location>
</feature>
<evidence type="ECO:0000256" key="9">
    <source>
        <dbReference type="ARBA" id="ARBA00030750"/>
    </source>
</evidence>
<comment type="subcellular location">
    <subcellularLocation>
        <location evidence="2 10">Cell membrane</location>
        <topology evidence="2 10">Multi-pass membrane protein</topology>
    </subcellularLocation>
</comment>
<evidence type="ECO:0000256" key="6">
    <source>
        <dbReference type="ARBA" id="ARBA00022692"/>
    </source>
</evidence>
<dbReference type="Gene3D" id="1.20.81.30">
    <property type="entry name" value="Type II secretion system (T2SS), domain F"/>
    <property type="match status" value="2"/>
</dbReference>
<evidence type="ECO:0000256" key="8">
    <source>
        <dbReference type="ARBA" id="ARBA00023136"/>
    </source>
</evidence>
<dbReference type="RefSeq" id="WP_130854325.1">
    <property type="nucleotide sequence ID" value="NZ_JBHLWO010000001.1"/>
</dbReference>
<reference evidence="13 14" key="1">
    <citation type="submission" date="2024-09" db="EMBL/GenBank/DDBJ databases">
        <authorList>
            <person name="Sun Q."/>
            <person name="Mori K."/>
        </authorList>
    </citation>
    <scope>NUCLEOTIDE SEQUENCE [LARGE SCALE GENOMIC DNA]</scope>
    <source>
        <strain evidence="13 14">CCM 7765</strain>
    </source>
</reference>
<dbReference type="Pfam" id="PF00482">
    <property type="entry name" value="T2SSF"/>
    <property type="match status" value="2"/>
</dbReference>
<comment type="similarity">
    <text evidence="3 10">Belongs to the GSP F family.</text>
</comment>
<feature type="transmembrane region" description="Helical" evidence="11">
    <location>
        <begin position="353"/>
        <end position="373"/>
    </location>
</feature>
<keyword evidence="6 10" id="KW-0812">Transmembrane</keyword>
<keyword evidence="5" id="KW-1003">Cell membrane</keyword>
<keyword evidence="7 11" id="KW-1133">Transmembrane helix</keyword>
<proteinExistence type="inferred from homology"/>
<evidence type="ECO:0000259" key="12">
    <source>
        <dbReference type="Pfam" id="PF00482"/>
    </source>
</evidence>
<evidence type="ECO:0000256" key="3">
    <source>
        <dbReference type="ARBA" id="ARBA00005745"/>
    </source>
</evidence>